<sequence>MTTMQTCRTLPPLRFPHLFPDSISLRSSFPARARLRLLATIVCYPFARSLKFGKSFIFNKFGFTAKPSLNERAHMK</sequence>
<evidence type="ECO:0000313" key="1">
    <source>
        <dbReference type="EMBL" id="KGN49601.1"/>
    </source>
</evidence>
<dbReference type="EMBL" id="CM002926">
    <property type="protein sequence ID" value="KGN49601.1"/>
    <property type="molecule type" value="Genomic_DNA"/>
</dbReference>
<evidence type="ECO:0000313" key="2">
    <source>
        <dbReference type="Proteomes" id="UP000029981"/>
    </source>
</evidence>
<accession>A0A0A0KPH1</accession>
<reference evidence="1 2" key="2">
    <citation type="journal article" date="2009" name="PLoS ONE">
        <title>An integrated genetic and cytogenetic map of the cucumber genome.</title>
        <authorList>
            <person name="Ren Y."/>
            <person name="Zhang Z."/>
            <person name="Liu J."/>
            <person name="Staub J.E."/>
            <person name="Han Y."/>
            <person name="Cheng Z."/>
            <person name="Li X."/>
            <person name="Lu J."/>
            <person name="Miao H."/>
            <person name="Kang H."/>
            <person name="Xie B."/>
            <person name="Gu X."/>
            <person name="Wang X."/>
            <person name="Du Y."/>
            <person name="Jin W."/>
            <person name="Huang S."/>
        </authorList>
    </citation>
    <scope>NUCLEOTIDE SEQUENCE [LARGE SCALE GENOMIC DNA]</scope>
    <source>
        <strain evidence="2">cv. 9930</strain>
    </source>
</reference>
<reference evidence="1 2" key="1">
    <citation type="journal article" date="2009" name="Nat. Genet.">
        <title>The genome of the cucumber, Cucumis sativus L.</title>
        <authorList>
            <person name="Huang S."/>
            <person name="Li R."/>
            <person name="Zhang Z."/>
            <person name="Li L."/>
            <person name="Gu X."/>
            <person name="Fan W."/>
            <person name="Lucas W.J."/>
            <person name="Wang X."/>
            <person name="Xie B."/>
            <person name="Ni P."/>
            <person name="Ren Y."/>
            <person name="Zhu H."/>
            <person name="Li J."/>
            <person name="Lin K."/>
            <person name="Jin W."/>
            <person name="Fei Z."/>
            <person name="Li G."/>
            <person name="Staub J."/>
            <person name="Kilian A."/>
            <person name="van der Vossen E.A."/>
            <person name="Wu Y."/>
            <person name="Guo J."/>
            <person name="He J."/>
            <person name="Jia Z."/>
            <person name="Ren Y."/>
            <person name="Tian G."/>
            <person name="Lu Y."/>
            <person name="Ruan J."/>
            <person name="Qian W."/>
            <person name="Wang M."/>
            <person name="Huang Q."/>
            <person name="Li B."/>
            <person name="Xuan Z."/>
            <person name="Cao J."/>
            <person name="Asan"/>
            <person name="Wu Z."/>
            <person name="Zhang J."/>
            <person name="Cai Q."/>
            <person name="Bai Y."/>
            <person name="Zhao B."/>
            <person name="Han Y."/>
            <person name="Li Y."/>
            <person name="Li X."/>
            <person name="Wang S."/>
            <person name="Shi Q."/>
            <person name="Liu S."/>
            <person name="Cho W.K."/>
            <person name="Kim J.Y."/>
            <person name="Xu Y."/>
            <person name="Heller-Uszynska K."/>
            <person name="Miao H."/>
            <person name="Cheng Z."/>
            <person name="Zhang S."/>
            <person name="Wu J."/>
            <person name="Yang Y."/>
            <person name="Kang H."/>
            <person name="Li M."/>
            <person name="Liang H."/>
            <person name="Ren X."/>
            <person name="Shi Z."/>
            <person name="Wen M."/>
            <person name="Jian M."/>
            <person name="Yang H."/>
            <person name="Zhang G."/>
            <person name="Yang Z."/>
            <person name="Chen R."/>
            <person name="Liu S."/>
            <person name="Li J."/>
            <person name="Ma L."/>
            <person name="Liu H."/>
            <person name="Zhou Y."/>
            <person name="Zhao J."/>
            <person name="Fang X."/>
            <person name="Li G."/>
            <person name="Fang L."/>
            <person name="Li Y."/>
            <person name="Liu D."/>
            <person name="Zheng H."/>
            <person name="Zhang Y."/>
            <person name="Qin N."/>
            <person name="Li Z."/>
            <person name="Yang G."/>
            <person name="Yang S."/>
            <person name="Bolund L."/>
            <person name="Kristiansen K."/>
            <person name="Zheng H."/>
            <person name="Li S."/>
            <person name="Zhang X."/>
            <person name="Yang H."/>
            <person name="Wang J."/>
            <person name="Sun R."/>
            <person name="Zhang B."/>
            <person name="Jiang S."/>
            <person name="Wang J."/>
            <person name="Du Y."/>
            <person name="Li S."/>
        </authorList>
    </citation>
    <scope>NUCLEOTIDE SEQUENCE [LARGE SCALE GENOMIC DNA]</scope>
    <source>
        <strain evidence="2">cv. 9930</strain>
    </source>
</reference>
<protein>
    <submittedName>
        <fullName evidence="1">Uncharacterized protein</fullName>
    </submittedName>
</protein>
<reference evidence="1 2" key="3">
    <citation type="journal article" date="2010" name="BMC Genomics">
        <title>Transcriptome sequencing and comparative analysis of cucumber flowers with different sex types.</title>
        <authorList>
            <person name="Guo S."/>
            <person name="Zheng Y."/>
            <person name="Joung J.G."/>
            <person name="Liu S."/>
            <person name="Zhang Z."/>
            <person name="Crasta O.R."/>
            <person name="Sobral B.W."/>
            <person name="Xu Y."/>
            <person name="Huang S."/>
            <person name="Fei Z."/>
        </authorList>
    </citation>
    <scope>NUCLEOTIDE SEQUENCE [LARGE SCALE GENOMIC DNA]</scope>
    <source>
        <strain evidence="2">cv. 9930</strain>
    </source>
</reference>
<dbReference type="Gramene" id="KGN49601">
    <property type="protein sequence ID" value="KGN49601"/>
    <property type="gene ID" value="Csa_5G021340"/>
</dbReference>
<keyword evidence="2" id="KW-1185">Reference proteome</keyword>
<proteinExistence type="predicted"/>
<gene>
    <name evidence="1" type="ORF">Csa_5G021340</name>
</gene>
<dbReference type="Proteomes" id="UP000029981">
    <property type="component" value="Chromosome 5"/>
</dbReference>
<name>A0A0A0KPH1_CUCSA</name>
<dbReference type="AlphaFoldDB" id="A0A0A0KPH1"/>
<reference evidence="1 2" key="4">
    <citation type="journal article" date="2011" name="BMC Genomics">
        <title>RNA-Seq improves annotation of protein-coding genes in the cucumber genome.</title>
        <authorList>
            <person name="Li Z."/>
            <person name="Zhang Z."/>
            <person name="Yan P."/>
            <person name="Huang S."/>
            <person name="Fei Z."/>
            <person name="Lin K."/>
        </authorList>
    </citation>
    <scope>NUCLEOTIDE SEQUENCE [LARGE SCALE GENOMIC DNA]</scope>
    <source>
        <strain evidence="2">cv. 9930</strain>
    </source>
</reference>
<organism evidence="1 2">
    <name type="scientific">Cucumis sativus</name>
    <name type="common">Cucumber</name>
    <dbReference type="NCBI Taxonomy" id="3659"/>
    <lineage>
        <taxon>Eukaryota</taxon>
        <taxon>Viridiplantae</taxon>
        <taxon>Streptophyta</taxon>
        <taxon>Embryophyta</taxon>
        <taxon>Tracheophyta</taxon>
        <taxon>Spermatophyta</taxon>
        <taxon>Magnoliopsida</taxon>
        <taxon>eudicotyledons</taxon>
        <taxon>Gunneridae</taxon>
        <taxon>Pentapetalae</taxon>
        <taxon>rosids</taxon>
        <taxon>fabids</taxon>
        <taxon>Cucurbitales</taxon>
        <taxon>Cucurbitaceae</taxon>
        <taxon>Benincaseae</taxon>
        <taxon>Cucumis</taxon>
    </lineage>
</organism>